<dbReference type="PANTHER" id="PTHR48111">
    <property type="entry name" value="REGULATOR OF RPOS"/>
    <property type="match status" value="1"/>
</dbReference>
<dbReference type="InterPro" id="IPR001789">
    <property type="entry name" value="Sig_transdc_resp-reg_receiver"/>
</dbReference>
<evidence type="ECO:0000259" key="8">
    <source>
        <dbReference type="PROSITE" id="PS50110"/>
    </source>
</evidence>
<dbReference type="PROSITE" id="PS51755">
    <property type="entry name" value="OMPR_PHOB"/>
    <property type="match status" value="1"/>
</dbReference>
<evidence type="ECO:0000259" key="9">
    <source>
        <dbReference type="PROSITE" id="PS51755"/>
    </source>
</evidence>
<accession>A0A1E5G4M7</accession>
<feature type="domain" description="Response regulatory" evidence="8">
    <location>
        <begin position="5"/>
        <end position="118"/>
    </location>
</feature>
<dbReference type="Gene3D" id="6.10.250.690">
    <property type="match status" value="1"/>
</dbReference>
<dbReference type="InterPro" id="IPR039420">
    <property type="entry name" value="WalR-like"/>
</dbReference>
<dbReference type="CDD" id="cd00383">
    <property type="entry name" value="trans_reg_C"/>
    <property type="match status" value="1"/>
</dbReference>
<organism evidence="10 11">
    <name type="scientific">Desulfuribacillus alkaliarsenatis</name>
    <dbReference type="NCBI Taxonomy" id="766136"/>
    <lineage>
        <taxon>Bacteria</taxon>
        <taxon>Bacillati</taxon>
        <taxon>Bacillota</taxon>
        <taxon>Desulfuribacillia</taxon>
        <taxon>Desulfuribacillales</taxon>
        <taxon>Desulfuribacillaceae</taxon>
        <taxon>Desulfuribacillus</taxon>
    </lineage>
</organism>
<feature type="modified residue" description="4-aspartylphosphate" evidence="6">
    <location>
        <position position="54"/>
    </location>
</feature>
<name>A0A1E5G4M7_9FIRM</name>
<dbReference type="EMBL" id="MIJE01000001">
    <property type="protein sequence ID" value="OEF98142.1"/>
    <property type="molecule type" value="Genomic_DNA"/>
</dbReference>
<keyword evidence="3" id="KW-0805">Transcription regulation</keyword>
<dbReference type="Pfam" id="PF00072">
    <property type="entry name" value="Response_reg"/>
    <property type="match status" value="1"/>
</dbReference>
<evidence type="ECO:0000256" key="2">
    <source>
        <dbReference type="ARBA" id="ARBA00023012"/>
    </source>
</evidence>
<evidence type="ECO:0000256" key="4">
    <source>
        <dbReference type="ARBA" id="ARBA00023125"/>
    </source>
</evidence>
<dbReference type="SMART" id="SM00448">
    <property type="entry name" value="REC"/>
    <property type="match status" value="1"/>
</dbReference>
<evidence type="ECO:0000256" key="6">
    <source>
        <dbReference type="PROSITE-ProRule" id="PRU00169"/>
    </source>
</evidence>
<dbReference type="RefSeq" id="WP_069641634.1">
    <property type="nucleotide sequence ID" value="NZ_MIJE01000001.1"/>
</dbReference>
<dbReference type="AlphaFoldDB" id="A0A1E5G4M7"/>
<feature type="domain" description="OmpR/PhoB-type" evidence="9">
    <location>
        <begin position="131"/>
        <end position="230"/>
    </location>
</feature>
<evidence type="ECO:0000256" key="1">
    <source>
        <dbReference type="ARBA" id="ARBA00022553"/>
    </source>
</evidence>
<dbReference type="GO" id="GO:0000156">
    <property type="term" value="F:phosphorelay response regulator activity"/>
    <property type="evidence" value="ECO:0007669"/>
    <property type="project" value="TreeGrafter"/>
</dbReference>
<evidence type="ECO:0000256" key="7">
    <source>
        <dbReference type="PROSITE-ProRule" id="PRU01091"/>
    </source>
</evidence>
<dbReference type="SUPFAM" id="SSF52172">
    <property type="entry name" value="CheY-like"/>
    <property type="match status" value="1"/>
</dbReference>
<dbReference type="GO" id="GO:0006355">
    <property type="term" value="P:regulation of DNA-templated transcription"/>
    <property type="evidence" value="ECO:0007669"/>
    <property type="project" value="InterPro"/>
</dbReference>
<sequence length="234" mass="26085">MAGETILIVDDDCDIREIISMYLQKEGYIVQVATNGYEAIEMTANCNPSLIILDMMLPGLDGIEVCQEIRKTLSTPILFLSCKGTPLDKSMGLTAGGDDYMSKPFDAVELLARVKAQLRRNRILSNVSGAPKKLEFEDLIVDLNSHSVIARDKLIDLSPKEFQLLALLAQTPNVIFSSEQIFQSLWGADSMGDHRTVMVHISNIRKKIELDPSNSKYIHTVKGVGYKFIYSQID</sequence>
<evidence type="ECO:0000313" key="11">
    <source>
        <dbReference type="Proteomes" id="UP000094296"/>
    </source>
</evidence>
<dbReference type="Pfam" id="PF00486">
    <property type="entry name" value="Trans_reg_C"/>
    <property type="match status" value="1"/>
</dbReference>
<keyword evidence="4 7" id="KW-0238">DNA-binding</keyword>
<keyword evidence="1 6" id="KW-0597">Phosphoprotein</keyword>
<dbReference type="PANTHER" id="PTHR48111:SF1">
    <property type="entry name" value="TWO-COMPONENT RESPONSE REGULATOR ORR33"/>
    <property type="match status" value="1"/>
</dbReference>
<dbReference type="Proteomes" id="UP000094296">
    <property type="component" value="Unassembled WGS sequence"/>
</dbReference>
<evidence type="ECO:0000256" key="3">
    <source>
        <dbReference type="ARBA" id="ARBA00023015"/>
    </source>
</evidence>
<evidence type="ECO:0000256" key="5">
    <source>
        <dbReference type="ARBA" id="ARBA00023163"/>
    </source>
</evidence>
<dbReference type="OrthoDB" id="9790442at2"/>
<dbReference type="STRING" id="766136.BHF68_00160"/>
<dbReference type="GO" id="GO:0005829">
    <property type="term" value="C:cytosol"/>
    <property type="evidence" value="ECO:0007669"/>
    <property type="project" value="TreeGrafter"/>
</dbReference>
<keyword evidence="2" id="KW-0902">Two-component regulatory system</keyword>
<evidence type="ECO:0000313" key="10">
    <source>
        <dbReference type="EMBL" id="OEF98142.1"/>
    </source>
</evidence>
<dbReference type="InterPro" id="IPR036388">
    <property type="entry name" value="WH-like_DNA-bd_sf"/>
</dbReference>
<gene>
    <name evidence="10" type="ORF">BHF68_00160</name>
</gene>
<comment type="caution">
    <text evidence="10">The sequence shown here is derived from an EMBL/GenBank/DDBJ whole genome shotgun (WGS) entry which is preliminary data.</text>
</comment>
<keyword evidence="11" id="KW-1185">Reference proteome</keyword>
<dbReference type="GO" id="GO:0032993">
    <property type="term" value="C:protein-DNA complex"/>
    <property type="evidence" value="ECO:0007669"/>
    <property type="project" value="TreeGrafter"/>
</dbReference>
<reference evidence="10 11" key="1">
    <citation type="submission" date="2016-09" db="EMBL/GenBank/DDBJ databases">
        <title>Draft genome sequence for the type strain of Desulfuribacillus alkaliarsenatis AHT28, an obligately anaerobic, sulfidogenic bacterium isolated from Russian soda lake sediments.</title>
        <authorList>
            <person name="Abin C.A."/>
            <person name="Hollibaugh J.T."/>
        </authorList>
    </citation>
    <scope>NUCLEOTIDE SEQUENCE [LARGE SCALE GENOMIC DNA]</scope>
    <source>
        <strain evidence="10 11">AHT28</strain>
    </source>
</reference>
<dbReference type="GO" id="GO:0000976">
    <property type="term" value="F:transcription cis-regulatory region binding"/>
    <property type="evidence" value="ECO:0007669"/>
    <property type="project" value="TreeGrafter"/>
</dbReference>
<dbReference type="InterPro" id="IPR011006">
    <property type="entry name" value="CheY-like_superfamily"/>
</dbReference>
<dbReference type="Gene3D" id="3.40.50.2300">
    <property type="match status" value="1"/>
</dbReference>
<dbReference type="FunFam" id="3.40.50.2300:FF:000001">
    <property type="entry name" value="DNA-binding response regulator PhoB"/>
    <property type="match status" value="1"/>
</dbReference>
<dbReference type="Gene3D" id="1.10.10.10">
    <property type="entry name" value="Winged helix-like DNA-binding domain superfamily/Winged helix DNA-binding domain"/>
    <property type="match status" value="1"/>
</dbReference>
<dbReference type="InterPro" id="IPR001867">
    <property type="entry name" value="OmpR/PhoB-type_DNA-bd"/>
</dbReference>
<feature type="DNA-binding region" description="OmpR/PhoB-type" evidence="7">
    <location>
        <begin position="131"/>
        <end position="230"/>
    </location>
</feature>
<keyword evidence="5" id="KW-0804">Transcription</keyword>
<dbReference type="FunFam" id="1.10.10.10:FF:000018">
    <property type="entry name" value="DNA-binding response regulator ResD"/>
    <property type="match status" value="1"/>
</dbReference>
<dbReference type="PROSITE" id="PS50110">
    <property type="entry name" value="RESPONSE_REGULATORY"/>
    <property type="match status" value="1"/>
</dbReference>
<dbReference type="SMART" id="SM00862">
    <property type="entry name" value="Trans_reg_C"/>
    <property type="match status" value="1"/>
</dbReference>
<protein>
    <submittedName>
        <fullName evidence="10">DNA-binding response regulator</fullName>
    </submittedName>
</protein>
<proteinExistence type="predicted"/>